<dbReference type="Pfam" id="PF00048">
    <property type="entry name" value="IL8"/>
    <property type="match status" value="1"/>
</dbReference>
<protein>
    <recommendedName>
        <fullName evidence="5">Chemokine interleukin-8-like domain-containing protein</fullName>
    </recommendedName>
</protein>
<feature type="domain" description="Chemokine interleukin-8-like" evidence="5">
    <location>
        <begin position="63"/>
        <end position="125"/>
    </location>
</feature>
<dbReference type="STRING" id="137246.A0A401T8C9"/>
<evidence type="ECO:0000256" key="4">
    <source>
        <dbReference type="ARBA" id="ARBA00022525"/>
    </source>
</evidence>
<accession>A0A401T8C9</accession>
<dbReference type="InterPro" id="IPR033899">
    <property type="entry name" value="CXC_Chemokine_domain"/>
</dbReference>
<dbReference type="SMART" id="SM00199">
    <property type="entry name" value="SCY"/>
    <property type="match status" value="1"/>
</dbReference>
<dbReference type="CDD" id="cd00273">
    <property type="entry name" value="Chemokine_CXC"/>
    <property type="match status" value="1"/>
</dbReference>
<dbReference type="GO" id="GO:0006955">
    <property type="term" value="P:immune response"/>
    <property type="evidence" value="ECO:0007669"/>
    <property type="project" value="InterPro"/>
</dbReference>
<evidence type="ECO:0000256" key="2">
    <source>
        <dbReference type="ARBA" id="ARBA00010665"/>
    </source>
</evidence>
<dbReference type="Proteomes" id="UP000287033">
    <property type="component" value="Unassembled WGS sequence"/>
</dbReference>
<dbReference type="SUPFAM" id="SSF54117">
    <property type="entry name" value="Interleukin 8-like chemokines"/>
    <property type="match status" value="1"/>
</dbReference>
<keyword evidence="4" id="KW-0964">Secreted</keyword>
<dbReference type="InterPro" id="IPR039809">
    <property type="entry name" value="Chemokine_b/g/d"/>
</dbReference>
<organism evidence="6 7">
    <name type="scientific">Chiloscyllium punctatum</name>
    <name type="common">Brownbanded bambooshark</name>
    <name type="synonym">Hemiscyllium punctatum</name>
    <dbReference type="NCBI Taxonomy" id="137246"/>
    <lineage>
        <taxon>Eukaryota</taxon>
        <taxon>Metazoa</taxon>
        <taxon>Chordata</taxon>
        <taxon>Craniata</taxon>
        <taxon>Vertebrata</taxon>
        <taxon>Chondrichthyes</taxon>
        <taxon>Elasmobranchii</taxon>
        <taxon>Galeomorphii</taxon>
        <taxon>Galeoidea</taxon>
        <taxon>Orectolobiformes</taxon>
        <taxon>Hemiscylliidae</taxon>
        <taxon>Chiloscyllium</taxon>
    </lineage>
</organism>
<evidence type="ECO:0000256" key="3">
    <source>
        <dbReference type="ARBA" id="ARBA00022514"/>
    </source>
</evidence>
<proteinExistence type="inferred from homology"/>
<evidence type="ECO:0000313" key="7">
    <source>
        <dbReference type="Proteomes" id="UP000287033"/>
    </source>
</evidence>
<keyword evidence="3" id="KW-0202">Cytokine</keyword>
<reference evidence="6 7" key="1">
    <citation type="journal article" date="2018" name="Nat. Ecol. Evol.">
        <title>Shark genomes provide insights into elasmobranch evolution and the origin of vertebrates.</title>
        <authorList>
            <person name="Hara Y"/>
            <person name="Yamaguchi K"/>
            <person name="Onimaru K"/>
            <person name="Kadota M"/>
            <person name="Koyanagi M"/>
            <person name="Keeley SD"/>
            <person name="Tatsumi K"/>
            <person name="Tanaka K"/>
            <person name="Motone F"/>
            <person name="Kageyama Y"/>
            <person name="Nozu R"/>
            <person name="Adachi N"/>
            <person name="Nishimura O"/>
            <person name="Nakagawa R"/>
            <person name="Tanegashima C"/>
            <person name="Kiyatake I"/>
            <person name="Matsumoto R"/>
            <person name="Murakumo K"/>
            <person name="Nishida K"/>
            <person name="Terakita A"/>
            <person name="Kuratani S"/>
            <person name="Sato K"/>
            <person name="Hyodo S Kuraku.S."/>
        </authorList>
    </citation>
    <scope>NUCLEOTIDE SEQUENCE [LARGE SCALE GENOMIC DNA]</scope>
</reference>
<name>A0A401T8C9_CHIPU</name>
<comment type="similarity">
    <text evidence="2">Belongs to the intercrine alpha (chemokine CxC) family.</text>
</comment>
<dbReference type="OrthoDB" id="9948647at2759"/>
<evidence type="ECO:0000259" key="5">
    <source>
        <dbReference type="SMART" id="SM00199"/>
    </source>
</evidence>
<dbReference type="GO" id="GO:0008009">
    <property type="term" value="F:chemokine activity"/>
    <property type="evidence" value="ECO:0007669"/>
    <property type="project" value="InterPro"/>
</dbReference>
<dbReference type="PRINTS" id="PR00436">
    <property type="entry name" value="INTERLEUKIN8"/>
</dbReference>
<dbReference type="PANTHER" id="PTHR12015">
    <property type="entry name" value="SMALL INDUCIBLE CYTOKINE A"/>
    <property type="match status" value="1"/>
</dbReference>
<sequence length="130" mass="14216">ELFGPVLSRTSFNGESDTEVDRRSSAEIYSATKSKMNRATAVLTAILLLCAIAAQGIPIPGTQGRCLCPENPSSNFIHPRTIQSLQYIPKGSYCEKQEIIITMKTGKIVCVSPDAKWVKIIIGSRKGWCL</sequence>
<dbReference type="AlphaFoldDB" id="A0A401T8C9"/>
<comment type="subcellular location">
    <subcellularLocation>
        <location evidence="1">Secreted</location>
    </subcellularLocation>
</comment>
<dbReference type="InterPro" id="IPR001811">
    <property type="entry name" value="Chemokine_IL8-like_dom"/>
</dbReference>
<dbReference type="Gene3D" id="2.40.50.40">
    <property type="match status" value="1"/>
</dbReference>
<gene>
    <name evidence="6" type="ORF">chiPu_0022982</name>
</gene>
<keyword evidence="7" id="KW-1185">Reference proteome</keyword>
<dbReference type="OMA" id="REIRPRM"/>
<dbReference type="GO" id="GO:0006952">
    <property type="term" value="P:defense response"/>
    <property type="evidence" value="ECO:0007669"/>
    <property type="project" value="InterPro"/>
</dbReference>
<dbReference type="FunFam" id="2.40.50.40:FF:000004">
    <property type="entry name" value="C-X-C motif chemokine"/>
    <property type="match status" value="1"/>
</dbReference>
<feature type="non-terminal residue" evidence="6">
    <location>
        <position position="1"/>
    </location>
</feature>
<dbReference type="EMBL" id="BEZZ01013898">
    <property type="protein sequence ID" value="GCC38857.1"/>
    <property type="molecule type" value="Genomic_DNA"/>
</dbReference>
<dbReference type="PANTHER" id="PTHR12015:SF198">
    <property type="entry name" value="PLATELET BASIC PROTEIN"/>
    <property type="match status" value="1"/>
</dbReference>
<dbReference type="GO" id="GO:0005615">
    <property type="term" value="C:extracellular space"/>
    <property type="evidence" value="ECO:0007669"/>
    <property type="project" value="UniProtKB-KW"/>
</dbReference>
<comment type="caution">
    <text evidence="6">The sequence shown here is derived from an EMBL/GenBank/DDBJ whole genome shotgun (WGS) entry which is preliminary data.</text>
</comment>
<evidence type="ECO:0000256" key="1">
    <source>
        <dbReference type="ARBA" id="ARBA00004613"/>
    </source>
</evidence>
<evidence type="ECO:0000313" key="6">
    <source>
        <dbReference type="EMBL" id="GCC38857.1"/>
    </source>
</evidence>
<dbReference type="InterPro" id="IPR036048">
    <property type="entry name" value="Interleukin_8-like_sf"/>
</dbReference>